<organism evidence="3 4">
    <name type="scientific">Ruminiclostridium papyrosolvens DSM 2782</name>
    <dbReference type="NCBI Taxonomy" id="588581"/>
    <lineage>
        <taxon>Bacteria</taxon>
        <taxon>Bacillati</taxon>
        <taxon>Bacillota</taxon>
        <taxon>Clostridia</taxon>
        <taxon>Eubacteriales</taxon>
        <taxon>Oscillospiraceae</taxon>
        <taxon>Ruminiclostridium</taxon>
    </lineage>
</organism>
<dbReference type="EMBL" id="ACXX02000005">
    <property type="protein sequence ID" value="EGD48076.1"/>
    <property type="molecule type" value="Genomic_DNA"/>
</dbReference>
<dbReference type="PANTHER" id="PTHR45138">
    <property type="entry name" value="REGULATORY COMPONENTS OF SENSORY TRANSDUCTION SYSTEM"/>
    <property type="match status" value="1"/>
</dbReference>
<reference evidence="3" key="2">
    <citation type="submission" date="2011-01" db="EMBL/GenBank/DDBJ databases">
        <title>The Non-contiguous Finished genome of Clostridium papyrosolvens.</title>
        <authorList>
            <person name="Lucas S."/>
            <person name="Copeland A."/>
            <person name="Lapidus A."/>
            <person name="Cheng J.-F."/>
            <person name="Goodwin L."/>
            <person name="Pitluck S."/>
            <person name="Misra M."/>
            <person name="Chertkov O."/>
            <person name="Detter J.C."/>
            <person name="Han C."/>
            <person name="Tapia R."/>
            <person name="Land M."/>
            <person name="Hauser L."/>
            <person name="Kyrpides N."/>
            <person name="Ivanova N."/>
            <person name="Pagani I."/>
            <person name="Mouttaki H."/>
            <person name="He Z."/>
            <person name="Zhou J."/>
            <person name="Hemme C.L."/>
            <person name="Woyke T."/>
        </authorList>
    </citation>
    <scope>NUCLEOTIDE SEQUENCE [LARGE SCALE GENOMIC DNA]</scope>
    <source>
        <strain evidence="3">DSM 2782</strain>
    </source>
</reference>
<protein>
    <submittedName>
        <fullName evidence="3">Diguanylate cyclase</fullName>
    </submittedName>
</protein>
<reference evidence="3" key="1">
    <citation type="submission" date="2009-07" db="EMBL/GenBank/DDBJ databases">
        <authorList>
            <consortium name="US DOE Joint Genome Institute (JGI-PGF)"/>
            <person name="Lucas S."/>
            <person name="Copeland A."/>
            <person name="Lapidus A."/>
            <person name="Glavina del Rio T."/>
            <person name="Tice H."/>
            <person name="Bruce D."/>
            <person name="Goodwin L."/>
            <person name="Pitluck S."/>
            <person name="Larimer F."/>
            <person name="Land M.L."/>
            <person name="Mouttaki H."/>
            <person name="He Z."/>
            <person name="Zhou J."/>
            <person name="Hemme C.L."/>
        </authorList>
    </citation>
    <scope>NUCLEOTIDE SEQUENCE [LARGE SCALE GENOMIC DNA]</scope>
    <source>
        <strain evidence="3">DSM 2782</strain>
    </source>
</reference>
<dbReference type="InterPro" id="IPR043128">
    <property type="entry name" value="Rev_trsase/Diguanyl_cyclase"/>
</dbReference>
<sequence length="499" mass="57707">MTLFTSIVFFIIVSYFVLSINKVSDIYLNNTQETILRMRKDFLKYTVNNLITQIDNKIKIKTAYIDKLVTNTSVIINLKMSMSNEEFHDFYLNFFESNTDYNFWTVLLWDAKENKVMYDPQNVSGKSWDITLGNIQAKLASYKIVHHGSQTAVYGISKNYVNEIVKAEMAEAIRDTRFNDDSYMWVNEILNYNGGKNYAIRRVHPNLPETEGMYLSTDMTDMKGNLPYLKELQGINKNGELFFSYYFKELEQDTVSEKLTYAKLYKRFNWVIAMGTYEKDLNASIKQTNEESKKLVSKLMLNSVLLFIFILLLSYSLIMLIEKLYSRHSKKILESEINQDLLTKADSRRSGTKSLSDAFKDYKQKGHNSAVMMFDLDYFKHINDTYGHATGDKALIETVNAISHIIRSSDKLIRWGGDEFIIIIFGLQEKNAIKYGESILSVVSTVKIKMDTDEITPSLSIGVSYFKETDTDYTDVLKRVDEAVYKSKSNGRNQVNQVL</sequence>
<dbReference type="SUPFAM" id="SSF55073">
    <property type="entry name" value="Nucleotide cyclase"/>
    <property type="match status" value="1"/>
</dbReference>
<dbReference type="SMART" id="SM00267">
    <property type="entry name" value="GGDEF"/>
    <property type="match status" value="1"/>
</dbReference>
<feature type="domain" description="GGDEF" evidence="2">
    <location>
        <begin position="367"/>
        <end position="499"/>
    </location>
</feature>
<proteinExistence type="predicted"/>
<dbReference type="eggNOG" id="COG2199">
    <property type="taxonomic scope" value="Bacteria"/>
</dbReference>
<dbReference type="InterPro" id="IPR050469">
    <property type="entry name" value="Diguanylate_Cyclase"/>
</dbReference>
<feature type="transmembrane region" description="Helical" evidence="1">
    <location>
        <begin position="299"/>
        <end position="321"/>
    </location>
</feature>
<dbReference type="CDD" id="cd01949">
    <property type="entry name" value="GGDEF"/>
    <property type="match status" value="1"/>
</dbReference>
<gene>
    <name evidence="3" type="ORF">Cpap_2763</name>
</gene>
<dbReference type="PROSITE" id="PS50887">
    <property type="entry name" value="GGDEF"/>
    <property type="match status" value="1"/>
</dbReference>
<dbReference type="GO" id="GO:0043709">
    <property type="term" value="P:cell adhesion involved in single-species biofilm formation"/>
    <property type="evidence" value="ECO:0007669"/>
    <property type="project" value="TreeGrafter"/>
</dbReference>
<dbReference type="PANTHER" id="PTHR45138:SF9">
    <property type="entry name" value="DIGUANYLATE CYCLASE DGCM-RELATED"/>
    <property type="match status" value="1"/>
</dbReference>
<dbReference type="AlphaFoldDB" id="F1TBQ5"/>
<dbReference type="GO" id="GO:0052621">
    <property type="term" value="F:diguanylate cyclase activity"/>
    <property type="evidence" value="ECO:0007669"/>
    <property type="project" value="TreeGrafter"/>
</dbReference>
<dbReference type="NCBIfam" id="TIGR00254">
    <property type="entry name" value="GGDEF"/>
    <property type="match status" value="1"/>
</dbReference>
<evidence type="ECO:0000313" key="3">
    <source>
        <dbReference type="EMBL" id="EGD48076.1"/>
    </source>
</evidence>
<keyword evidence="1" id="KW-0812">Transmembrane</keyword>
<dbReference type="Gene3D" id="3.30.450.20">
    <property type="entry name" value="PAS domain"/>
    <property type="match status" value="1"/>
</dbReference>
<keyword evidence="1" id="KW-1133">Transmembrane helix</keyword>
<dbReference type="Gene3D" id="3.30.70.270">
    <property type="match status" value="1"/>
</dbReference>
<dbReference type="FunFam" id="3.30.70.270:FF:000001">
    <property type="entry name" value="Diguanylate cyclase domain protein"/>
    <property type="match status" value="1"/>
</dbReference>
<dbReference type="InterPro" id="IPR029787">
    <property type="entry name" value="Nucleotide_cyclase"/>
</dbReference>
<dbReference type="Pfam" id="PF08269">
    <property type="entry name" value="dCache_2"/>
    <property type="match status" value="1"/>
</dbReference>
<dbReference type="GO" id="GO:1902201">
    <property type="term" value="P:negative regulation of bacterial-type flagellum-dependent cell motility"/>
    <property type="evidence" value="ECO:0007669"/>
    <property type="project" value="TreeGrafter"/>
</dbReference>
<keyword evidence="4" id="KW-1185">Reference proteome</keyword>
<dbReference type="STRING" id="588581.Cpap_2763"/>
<evidence type="ECO:0000259" key="2">
    <source>
        <dbReference type="PROSITE" id="PS50887"/>
    </source>
</evidence>
<dbReference type="eggNOG" id="COG4564">
    <property type="taxonomic scope" value="Bacteria"/>
</dbReference>
<dbReference type="Proteomes" id="UP000003860">
    <property type="component" value="Unassembled WGS sequence"/>
</dbReference>
<dbReference type="Pfam" id="PF00990">
    <property type="entry name" value="GGDEF"/>
    <property type="match status" value="1"/>
</dbReference>
<keyword evidence="1" id="KW-0472">Membrane</keyword>
<dbReference type="InterPro" id="IPR004010">
    <property type="entry name" value="Double_Cache_2"/>
</dbReference>
<dbReference type="GO" id="GO:0005886">
    <property type="term" value="C:plasma membrane"/>
    <property type="evidence" value="ECO:0007669"/>
    <property type="project" value="TreeGrafter"/>
</dbReference>
<name>F1TBQ5_9FIRM</name>
<accession>F1TBQ5</accession>
<dbReference type="InterPro" id="IPR000160">
    <property type="entry name" value="GGDEF_dom"/>
</dbReference>
<evidence type="ECO:0000313" key="4">
    <source>
        <dbReference type="Proteomes" id="UP000003860"/>
    </source>
</evidence>
<evidence type="ECO:0000256" key="1">
    <source>
        <dbReference type="SAM" id="Phobius"/>
    </source>
</evidence>
<comment type="caution">
    <text evidence="3">The sequence shown here is derived from an EMBL/GenBank/DDBJ whole genome shotgun (WGS) entry which is preliminary data.</text>
</comment>